<evidence type="ECO:0000256" key="5">
    <source>
        <dbReference type="PROSITE-ProRule" id="PRU00723"/>
    </source>
</evidence>
<dbReference type="Pfam" id="PF00642">
    <property type="entry name" value="zf-CCCH"/>
    <property type="match status" value="1"/>
</dbReference>
<organism evidence="8 9">
    <name type="scientific">Mycena belliarum</name>
    <dbReference type="NCBI Taxonomy" id="1033014"/>
    <lineage>
        <taxon>Eukaryota</taxon>
        <taxon>Fungi</taxon>
        <taxon>Dikarya</taxon>
        <taxon>Basidiomycota</taxon>
        <taxon>Agaricomycotina</taxon>
        <taxon>Agaricomycetes</taxon>
        <taxon>Agaricomycetidae</taxon>
        <taxon>Agaricales</taxon>
        <taxon>Marasmiineae</taxon>
        <taxon>Mycenaceae</taxon>
        <taxon>Mycena</taxon>
    </lineage>
</organism>
<comment type="caution">
    <text evidence="8">The sequence shown here is derived from an EMBL/GenBank/DDBJ whole genome shotgun (WGS) entry which is preliminary data.</text>
</comment>
<dbReference type="InterPro" id="IPR036855">
    <property type="entry name" value="Znf_CCCH_sf"/>
</dbReference>
<dbReference type="SUPFAM" id="SSF90229">
    <property type="entry name" value="CCCH zinc finger"/>
    <property type="match status" value="1"/>
</dbReference>
<protein>
    <recommendedName>
        <fullName evidence="7">C3H1-type domain-containing protein</fullName>
    </recommendedName>
</protein>
<keyword evidence="9" id="KW-1185">Reference proteome</keyword>
<accession>A0AAD6U0Q7</accession>
<feature type="region of interest" description="Disordered" evidence="6">
    <location>
        <begin position="1"/>
        <end position="20"/>
    </location>
</feature>
<dbReference type="InterPro" id="IPR000571">
    <property type="entry name" value="Znf_CCCH"/>
</dbReference>
<dbReference type="Gene3D" id="1.25.40.10">
    <property type="entry name" value="Tetratricopeptide repeat domain"/>
    <property type="match status" value="1"/>
</dbReference>
<dbReference type="InterPro" id="IPR019734">
    <property type="entry name" value="TPR_rpt"/>
</dbReference>
<reference evidence="8" key="1">
    <citation type="submission" date="2023-03" db="EMBL/GenBank/DDBJ databases">
        <title>Massive genome expansion in bonnet fungi (Mycena s.s.) driven by repeated elements and novel gene families across ecological guilds.</title>
        <authorList>
            <consortium name="Lawrence Berkeley National Laboratory"/>
            <person name="Harder C.B."/>
            <person name="Miyauchi S."/>
            <person name="Viragh M."/>
            <person name="Kuo A."/>
            <person name="Thoen E."/>
            <person name="Andreopoulos B."/>
            <person name="Lu D."/>
            <person name="Skrede I."/>
            <person name="Drula E."/>
            <person name="Henrissat B."/>
            <person name="Morin E."/>
            <person name="Kohler A."/>
            <person name="Barry K."/>
            <person name="LaButti K."/>
            <person name="Morin E."/>
            <person name="Salamov A."/>
            <person name="Lipzen A."/>
            <person name="Mereny Z."/>
            <person name="Hegedus B."/>
            <person name="Baldrian P."/>
            <person name="Stursova M."/>
            <person name="Weitz H."/>
            <person name="Taylor A."/>
            <person name="Grigoriev I.V."/>
            <person name="Nagy L.G."/>
            <person name="Martin F."/>
            <person name="Kauserud H."/>
        </authorList>
    </citation>
    <scope>NUCLEOTIDE SEQUENCE</scope>
    <source>
        <strain evidence="8">CBHHK173m</strain>
    </source>
</reference>
<dbReference type="PANTHER" id="PTHR46423">
    <property type="entry name" value="RNA POLYMERASE II-ASSOCIATED PROTEIN 3"/>
    <property type="match status" value="1"/>
</dbReference>
<proteinExistence type="predicted"/>
<dbReference type="InterPro" id="IPR011990">
    <property type="entry name" value="TPR-like_helical_dom_sf"/>
</dbReference>
<dbReference type="GO" id="GO:0008270">
    <property type="term" value="F:zinc ion binding"/>
    <property type="evidence" value="ECO:0007669"/>
    <property type="project" value="UniProtKB-KW"/>
</dbReference>
<dbReference type="AlphaFoldDB" id="A0AAD6U0Q7"/>
<feature type="compositionally biased region" description="Acidic residues" evidence="6">
    <location>
        <begin position="190"/>
        <end position="199"/>
    </location>
</feature>
<dbReference type="Gene3D" id="3.30.1370.210">
    <property type="match status" value="1"/>
</dbReference>
<feature type="zinc finger region" description="C3H1-type" evidence="5">
    <location>
        <begin position="214"/>
        <end position="238"/>
    </location>
</feature>
<name>A0AAD6U0Q7_9AGAR</name>
<dbReference type="SUPFAM" id="SSF48452">
    <property type="entry name" value="TPR-like"/>
    <property type="match status" value="1"/>
</dbReference>
<evidence type="ECO:0000256" key="2">
    <source>
        <dbReference type="ARBA" id="ARBA00022771"/>
    </source>
</evidence>
<dbReference type="EMBL" id="JARJCN010000036">
    <property type="protein sequence ID" value="KAJ7084840.1"/>
    <property type="molecule type" value="Genomic_DNA"/>
</dbReference>
<dbReference type="GO" id="GO:0101031">
    <property type="term" value="C:protein folding chaperone complex"/>
    <property type="evidence" value="ECO:0007669"/>
    <property type="project" value="TreeGrafter"/>
</dbReference>
<feature type="domain" description="C3H1-type" evidence="7">
    <location>
        <begin position="245"/>
        <end position="272"/>
    </location>
</feature>
<evidence type="ECO:0000313" key="9">
    <source>
        <dbReference type="Proteomes" id="UP001222325"/>
    </source>
</evidence>
<evidence type="ECO:0000256" key="4">
    <source>
        <dbReference type="ARBA" id="ARBA00022833"/>
    </source>
</evidence>
<dbReference type="SMART" id="SM00028">
    <property type="entry name" value="TPR"/>
    <property type="match status" value="3"/>
</dbReference>
<dbReference type="InterPro" id="IPR051966">
    <property type="entry name" value="RPAP3"/>
</dbReference>
<dbReference type="PANTHER" id="PTHR46423:SF1">
    <property type="entry name" value="RNA POLYMERASE II-ASSOCIATED PROTEIN 3"/>
    <property type="match status" value="1"/>
</dbReference>
<evidence type="ECO:0000313" key="8">
    <source>
        <dbReference type="EMBL" id="KAJ7084840.1"/>
    </source>
</evidence>
<dbReference type="SMART" id="SM00356">
    <property type="entry name" value="ZnF_C3H1"/>
    <property type="match status" value="2"/>
</dbReference>
<keyword evidence="1 5" id="KW-0479">Metal-binding</keyword>
<sequence>MPKPRREGKTGPRREANATEMKRMALETELRASEGERLKNLGNDLFRQGKYAEAAAIYNQAVNTFGTQPVYMCNLAATYLKLEDYEMAERAALLALVHDPRMVKARFRRGIARKENHKFKAAKADFETVIREDPNCAEAKAELAAVNLLLCEIDGEQLEDNSDESTDYEFPAPDTPPRDPLPMWLASASDSEDSSDSDSGDIHEDSEHVGNGIPCKHHNRKPLGCAKGASCVYSHAPDARSVPDKEGRNVCLYFLMGSCKFGDRCLYSHSKGELPDLWGADLRKHEIREMITENERSIEERRMFSKYMGKGPLASDTLMALKRATDKAKEEKALKMALAEFMYDLLGEEPPTTAPPAPAPFIMHLTLNKSTDIPRAAVTGLRERMEVSRAKSATKARGMLSSPALRGVFVTDAGITKNTGLLAQLAKYVRGGGTVVIGGSFRLFASSKQTDVPDAQLVEFFRNGWGVAWQPAGRTEGSLNLNTQHARGGVDGLPPSCSVKGLSLRDVRVEDALYLSSAPTSSDLVETSIVFSQLEKGYLGFVGDAGAESATTEIIAAMFGLSPS</sequence>
<feature type="zinc finger region" description="C3H1-type" evidence="5">
    <location>
        <begin position="245"/>
        <end position="272"/>
    </location>
</feature>
<keyword evidence="4 5" id="KW-0862">Zinc</keyword>
<keyword evidence="2 5" id="KW-0863">Zinc-finger</keyword>
<evidence type="ECO:0000256" key="1">
    <source>
        <dbReference type="ARBA" id="ARBA00022723"/>
    </source>
</evidence>
<evidence type="ECO:0000256" key="6">
    <source>
        <dbReference type="SAM" id="MobiDB-lite"/>
    </source>
</evidence>
<gene>
    <name evidence="8" type="ORF">B0H15DRAFT_847785</name>
</gene>
<feature type="region of interest" description="Disordered" evidence="6">
    <location>
        <begin position="159"/>
        <end position="215"/>
    </location>
</feature>
<evidence type="ECO:0000256" key="3">
    <source>
        <dbReference type="ARBA" id="ARBA00022803"/>
    </source>
</evidence>
<dbReference type="Proteomes" id="UP001222325">
    <property type="component" value="Unassembled WGS sequence"/>
</dbReference>
<keyword evidence="3" id="KW-0802">TPR repeat</keyword>
<evidence type="ECO:0000259" key="7">
    <source>
        <dbReference type="PROSITE" id="PS50103"/>
    </source>
</evidence>
<dbReference type="PROSITE" id="PS50103">
    <property type="entry name" value="ZF_C3H1"/>
    <property type="match status" value="2"/>
</dbReference>
<feature type="domain" description="C3H1-type" evidence="7">
    <location>
        <begin position="214"/>
        <end position="238"/>
    </location>
</feature>